<keyword evidence="1" id="KW-0732">Signal</keyword>
<feature type="chain" id="PRO_5009206957" description="Lysozyme inhibitor LprI-like N-terminal domain-containing protein" evidence="1">
    <location>
        <begin position="19"/>
        <end position="125"/>
    </location>
</feature>
<evidence type="ECO:0000313" key="3">
    <source>
        <dbReference type="EMBL" id="OEZ97515.1"/>
    </source>
</evidence>
<evidence type="ECO:0000259" key="2">
    <source>
        <dbReference type="Pfam" id="PF07007"/>
    </source>
</evidence>
<dbReference type="RefSeq" id="WP_070249733.1">
    <property type="nucleotide sequence ID" value="NZ_LROM01000097.1"/>
</dbReference>
<dbReference type="Gene3D" id="1.20.1270.180">
    <property type="match status" value="1"/>
</dbReference>
<keyword evidence="4" id="KW-1185">Reference proteome</keyword>
<dbReference type="Proteomes" id="UP000175989">
    <property type="component" value="Unassembled WGS sequence"/>
</dbReference>
<evidence type="ECO:0000256" key="1">
    <source>
        <dbReference type="SAM" id="SignalP"/>
    </source>
</evidence>
<dbReference type="InterPro" id="IPR009739">
    <property type="entry name" value="LprI-like_N"/>
</dbReference>
<sequence>MKTVIAALLLCASGAAFANSACDKPKSDFDGLYCLNKVYQEADRELNTNYQALSPKLDAEGKKALKSGQLAWIQDRNDNCSRREARGFFVNLQCATDTTIKRSQFLQDRVRECNSSGCQNSKLKE</sequence>
<gene>
    <name evidence="3" type="ORF">DUPY_35570</name>
</gene>
<feature type="domain" description="Lysozyme inhibitor LprI-like N-terminal" evidence="2">
    <location>
        <begin position="22"/>
        <end position="106"/>
    </location>
</feature>
<proteinExistence type="predicted"/>
<accession>A0A1E7WGB6</accession>
<dbReference type="Pfam" id="PF07007">
    <property type="entry name" value="LprI"/>
    <property type="match status" value="1"/>
</dbReference>
<dbReference type="PATRIC" id="fig|762836.4.peg.3665"/>
<reference evidence="4" key="1">
    <citation type="journal article" date="2016" name="Front. Microbiol.">
        <title>Molecular Keys to the Janthinobacterium and Duganella spp. Interaction with the Plant Pathogen Fusarium graminearum.</title>
        <authorList>
            <person name="Haack F.S."/>
            <person name="Poehlein A."/>
            <person name="Kroger C."/>
            <person name="Voigt C.A."/>
            <person name="Piepenbring M."/>
            <person name="Bode H.B."/>
            <person name="Daniel R."/>
            <person name="Schafer W."/>
            <person name="Streit W.R."/>
        </authorList>
    </citation>
    <scope>NUCLEOTIDE SEQUENCE [LARGE SCALE GENOMIC DNA]</scope>
    <source>
        <strain evidence="4">T54</strain>
    </source>
</reference>
<dbReference type="EMBL" id="LROM01000097">
    <property type="protein sequence ID" value="OEZ97515.1"/>
    <property type="molecule type" value="Genomic_DNA"/>
</dbReference>
<feature type="signal peptide" evidence="1">
    <location>
        <begin position="1"/>
        <end position="18"/>
    </location>
</feature>
<dbReference type="AlphaFoldDB" id="A0A1E7WGB6"/>
<dbReference type="PANTHER" id="PTHR39176">
    <property type="entry name" value="PERIPLASMIC PROTEIN-RELATED"/>
    <property type="match status" value="1"/>
</dbReference>
<dbReference type="PANTHER" id="PTHR39176:SF1">
    <property type="entry name" value="PERIPLASMIC PROTEIN"/>
    <property type="match status" value="1"/>
</dbReference>
<protein>
    <recommendedName>
        <fullName evidence="2">Lysozyme inhibitor LprI-like N-terminal domain-containing protein</fullName>
    </recommendedName>
</protein>
<comment type="caution">
    <text evidence="3">The sequence shown here is derived from an EMBL/GenBank/DDBJ whole genome shotgun (WGS) entry which is preliminary data.</text>
</comment>
<dbReference type="OrthoDB" id="7340239at2"/>
<organism evidence="3 4">
    <name type="scientific">Duganella phyllosphaerae</name>
    <dbReference type="NCBI Taxonomy" id="762836"/>
    <lineage>
        <taxon>Bacteria</taxon>
        <taxon>Pseudomonadati</taxon>
        <taxon>Pseudomonadota</taxon>
        <taxon>Betaproteobacteria</taxon>
        <taxon>Burkholderiales</taxon>
        <taxon>Oxalobacteraceae</taxon>
        <taxon>Telluria group</taxon>
        <taxon>Duganella</taxon>
    </lineage>
</organism>
<name>A0A1E7WGB6_9BURK</name>
<evidence type="ECO:0000313" key="4">
    <source>
        <dbReference type="Proteomes" id="UP000175989"/>
    </source>
</evidence>